<keyword evidence="2" id="KW-0732">Signal</keyword>
<protein>
    <recommendedName>
        <fullName evidence="5">ATP-binding protein</fullName>
    </recommendedName>
</protein>
<dbReference type="AlphaFoldDB" id="A0A1T3NZ75"/>
<dbReference type="InterPro" id="IPR006311">
    <property type="entry name" value="TAT_signal"/>
</dbReference>
<comment type="caution">
    <text evidence="3">The sequence shown here is derived from an EMBL/GenBank/DDBJ whole genome shotgun (WGS) entry which is preliminary data.</text>
</comment>
<evidence type="ECO:0000256" key="2">
    <source>
        <dbReference type="SAM" id="SignalP"/>
    </source>
</evidence>
<gene>
    <name evidence="3" type="ORF">B4N89_15425</name>
</gene>
<feature type="signal peptide" evidence="2">
    <location>
        <begin position="1"/>
        <end position="30"/>
    </location>
</feature>
<feature type="chain" id="PRO_5010555627" description="ATP-binding protein" evidence="2">
    <location>
        <begin position="31"/>
        <end position="143"/>
    </location>
</feature>
<dbReference type="OrthoDB" id="9983282at2"/>
<dbReference type="PROSITE" id="PS51318">
    <property type="entry name" value="TAT"/>
    <property type="match status" value="1"/>
</dbReference>
<evidence type="ECO:0008006" key="5">
    <source>
        <dbReference type="Google" id="ProtNLM"/>
    </source>
</evidence>
<dbReference type="RefSeq" id="WP_078976417.1">
    <property type="nucleotide sequence ID" value="NZ_MWQN01000001.1"/>
</dbReference>
<proteinExistence type="predicted"/>
<accession>A0A1T3NZ75</accession>
<evidence type="ECO:0000313" key="4">
    <source>
        <dbReference type="Proteomes" id="UP000190037"/>
    </source>
</evidence>
<dbReference type="EMBL" id="MWQN01000001">
    <property type="protein sequence ID" value="OPC82147.1"/>
    <property type="molecule type" value="Genomic_DNA"/>
</dbReference>
<reference evidence="3 4" key="1">
    <citation type="submission" date="2017-03" db="EMBL/GenBank/DDBJ databases">
        <title>Draft genome sequence of Streptomyces scabrisporus NF3, endophyte isolated from Amphipterygium adstringens.</title>
        <authorList>
            <person name="Vazquez M."/>
            <person name="Ceapa C.D."/>
            <person name="Rodriguez Luna D."/>
            <person name="Sanchez Esquivel S."/>
        </authorList>
    </citation>
    <scope>NUCLEOTIDE SEQUENCE [LARGE SCALE GENOMIC DNA]</scope>
    <source>
        <strain evidence="3 4">NF3</strain>
    </source>
</reference>
<keyword evidence="4" id="KW-1185">Reference proteome</keyword>
<evidence type="ECO:0000256" key="1">
    <source>
        <dbReference type="SAM" id="MobiDB-lite"/>
    </source>
</evidence>
<name>A0A1T3NZ75_9ACTN</name>
<feature type="compositionally biased region" description="Low complexity" evidence="1">
    <location>
        <begin position="74"/>
        <end position="85"/>
    </location>
</feature>
<feature type="region of interest" description="Disordered" evidence="1">
    <location>
        <begin position="59"/>
        <end position="85"/>
    </location>
</feature>
<organism evidence="3 4">
    <name type="scientific">Embleya scabrispora</name>
    <dbReference type="NCBI Taxonomy" id="159449"/>
    <lineage>
        <taxon>Bacteria</taxon>
        <taxon>Bacillati</taxon>
        <taxon>Actinomycetota</taxon>
        <taxon>Actinomycetes</taxon>
        <taxon>Kitasatosporales</taxon>
        <taxon>Streptomycetaceae</taxon>
        <taxon>Embleya</taxon>
    </lineage>
</organism>
<dbReference type="STRING" id="159449.B4N89_15425"/>
<evidence type="ECO:0000313" key="3">
    <source>
        <dbReference type="EMBL" id="OPC82147.1"/>
    </source>
</evidence>
<sequence>MTHISRRVAQAALLIAAGAAPILGASAAHAADLPTGGLGALTQPDVGGLADKVPAASEGAGNVAGATASKTVPAASKAAGQTAGTTAANANKTVGDGAAAAAPAAGQTVGQAAPAAGQLAAGGVPAAPSLPAVPSLGGLPIGG</sequence>
<dbReference type="Proteomes" id="UP000190037">
    <property type="component" value="Unassembled WGS sequence"/>
</dbReference>